<proteinExistence type="predicted"/>
<feature type="region of interest" description="Disordered" evidence="1">
    <location>
        <begin position="113"/>
        <end position="153"/>
    </location>
</feature>
<reference evidence="2" key="1">
    <citation type="journal article" date="2021" name="bioRxiv">
        <title>Whole Genome Assembly and Annotation of Northern Wild Rice, Zizania palustris L., Supports a Whole Genome Duplication in the Zizania Genus.</title>
        <authorList>
            <person name="Haas M."/>
            <person name="Kono T."/>
            <person name="Macchietto M."/>
            <person name="Millas R."/>
            <person name="McGilp L."/>
            <person name="Shao M."/>
            <person name="Duquette J."/>
            <person name="Hirsch C.N."/>
            <person name="Kimball J."/>
        </authorList>
    </citation>
    <scope>NUCLEOTIDE SEQUENCE</scope>
    <source>
        <tissue evidence="2">Fresh leaf tissue</tissue>
    </source>
</reference>
<gene>
    <name evidence="2" type="ORF">GUJ93_ZPchr0001g32773</name>
</gene>
<dbReference type="Proteomes" id="UP000729402">
    <property type="component" value="Unassembled WGS sequence"/>
</dbReference>
<dbReference type="AlphaFoldDB" id="A0A8J5VBS1"/>
<sequence>MGGAAAVALLAATRRRPATSLYIFLSSAARAGLHDAAAPAEEKANTCRRRRSSTNRLLGRDIPDACDPPPRAAPRLPHLGAPEDIRRGIFEGLLFGGNNPIILLIMQKALKDTSESARSKPSGASKTHRKEKPRVYGANYDEGRRSQSKPLQITTPLAITRTSLRAMLWRSVAK</sequence>
<keyword evidence="3" id="KW-1185">Reference proteome</keyword>
<reference evidence="2" key="2">
    <citation type="submission" date="2021-02" db="EMBL/GenBank/DDBJ databases">
        <authorList>
            <person name="Kimball J.A."/>
            <person name="Haas M.W."/>
            <person name="Macchietto M."/>
            <person name="Kono T."/>
            <person name="Duquette J."/>
            <person name="Shao M."/>
        </authorList>
    </citation>
    <scope>NUCLEOTIDE SEQUENCE</scope>
    <source>
        <tissue evidence="2">Fresh leaf tissue</tissue>
    </source>
</reference>
<feature type="region of interest" description="Disordered" evidence="1">
    <location>
        <begin position="58"/>
        <end position="79"/>
    </location>
</feature>
<dbReference type="EMBL" id="JAAALK010000288">
    <property type="protein sequence ID" value="KAG8054061.1"/>
    <property type="molecule type" value="Genomic_DNA"/>
</dbReference>
<protein>
    <submittedName>
        <fullName evidence="2">Uncharacterized protein</fullName>
    </submittedName>
</protein>
<evidence type="ECO:0000313" key="2">
    <source>
        <dbReference type="EMBL" id="KAG8054061.1"/>
    </source>
</evidence>
<name>A0A8J5VBS1_ZIZPA</name>
<organism evidence="2 3">
    <name type="scientific">Zizania palustris</name>
    <name type="common">Northern wild rice</name>
    <dbReference type="NCBI Taxonomy" id="103762"/>
    <lineage>
        <taxon>Eukaryota</taxon>
        <taxon>Viridiplantae</taxon>
        <taxon>Streptophyta</taxon>
        <taxon>Embryophyta</taxon>
        <taxon>Tracheophyta</taxon>
        <taxon>Spermatophyta</taxon>
        <taxon>Magnoliopsida</taxon>
        <taxon>Liliopsida</taxon>
        <taxon>Poales</taxon>
        <taxon>Poaceae</taxon>
        <taxon>BOP clade</taxon>
        <taxon>Oryzoideae</taxon>
        <taxon>Oryzeae</taxon>
        <taxon>Zizaniinae</taxon>
        <taxon>Zizania</taxon>
    </lineage>
</organism>
<evidence type="ECO:0000313" key="3">
    <source>
        <dbReference type="Proteomes" id="UP000729402"/>
    </source>
</evidence>
<accession>A0A8J5VBS1</accession>
<comment type="caution">
    <text evidence="2">The sequence shown here is derived from an EMBL/GenBank/DDBJ whole genome shotgun (WGS) entry which is preliminary data.</text>
</comment>
<evidence type="ECO:0000256" key="1">
    <source>
        <dbReference type="SAM" id="MobiDB-lite"/>
    </source>
</evidence>